<comment type="caution">
    <text evidence="1">The sequence shown here is derived from an EMBL/GenBank/DDBJ whole genome shotgun (WGS) entry which is preliminary data.</text>
</comment>
<proteinExistence type="predicted"/>
<accession>A0ABR9D9D9</accession>
<evidence type="ECO:0000313" key="1">
    <source>
        <dbReference type="EMBL" id="MBD9359731.1"/>
    </source>
</evidence>
<dbReference type="Gene3D" id="3.30.530.20">
    <property type="match status" value="1"/>
</dbReference>
<gene>
    <name evidence="1" type="ORF">EBB_04050</name>
</gene>
<sequence>MTGIQMLLFPSLMRRMHVRKELDMAAQPERVWAWLLQASLRLSANSCDVLTEETLHGWLARLGQLFLPKRMSKYQQIWLESLQAKALSGFPGGD</sequence>
<dbReference type="InterPro" id="IPR023393">
    <property type="entry name" value="START-like_dom_sf"/>
</dbReference>
<dbReference type="RefSeq" id="WP_192392583.1">
    <property type="nucleotide sequence ID" value="NZ_CAJHIU010000001.1"/>
</dbReference>
<evidence type="ECO:0000313" key="2">
    <source>
        <dbReference type="Proteomes" id="UP000641152"/>
    </source>
</evidence>
<dbReference type="Proteomes" id="UP000641152">
    <property type="component" value="Unassembled WGS sequence"/>
</dbReference>
<name>A0ABR9D9D9_9GAMM</name>
<reference evidence="1 2" key="1">
    <citation type="submission" date="2020-09" db="EMBL/GenBank/DDBJ databases">
        <title>Methylomonas albis sp. nov. and Methylomonas fluvii sp. nov.: Two cold-adapted methanotrophs from the River Elbe and an amended description of Methylovulum psychrotolerans strain Eb1.</title>
        <authorList>
            <person name="Bussmann I.K."/>
            <person name="Klings K.-W."/>
            <person name="Warnstedt J."/>
            <person name="Hoppert M."/>
            <person name="Saborowski A."/>
            <person name="Horn F."/>
            <person name="Liebner S."/>
        </authorList>
    </citation>
    <scope>NUCLEOTIDE SEQUENCE [LARGE SCALE GENOMIC DNA]</scope>
    <source>
        <strain evidence="1 2">EbB</strain>
    </source>
</reference>
<protein>
    <submittedName>
        <fullName evidence="1">Uncharacterized protein</fullName>
    </submittedName>
</protein>
<keyword evidence="2" id="KW-1185">Reference proteome</keyword>
<dbReference type="EMBL" id="JACXST010000001">
    <property type="protein sequence ID" value="MBD9359731.1"/>
    <property type="molecule type" value="Genomic_DNA"/>
</dbReference>
<organism evidence="1 2">
    <name type="scientific">Methylomonas fluvii</name>
    <dbReference type="NCBI Taxonomy" id="1854564"/>
    <lineage>
        <taxon>Bacteria</taxon>
        <taxon>Pseudomonadati</taxon>
        <taxon>Pseudomonadota</taxon>
        <taxon>Gammaproteobacteria</taxon>
        <taxon>Methylococcales</taxon>
        <taxon>Methylococcaceae</taxon>
        <taxon>Methylomonas</taxon>
    </lineage>
</organism>